<keyword evidence="3" id="KW-1185">Reference proteome</keyword>
<protein>
    <recommendedName>
        <fullName evidence="4">Serine carboxypeptidase</fullName>
    </recommendedName>
</protein>
<reference evidence="2" key="1">
    <citation type="submission" date="2022-12" db="EMBL/GenBank/DDBJ databases">
        <authorList>
            <person name="Webb A."/>
        </authorList>
    </citation>
    <scope>NUCLEOTIDE SEQUENCE</scope>
    <source>
        <strain evidence="2">Pd1</strain>
    </source>
</reference>
<evidence type="ECO:0000313" key="3">
    <source>
        <dbReference type="Proteomes" id="UP001162029"/>
    </source>
</evidence>
<dbReference type="Gene3D" id="3.40.50.1820">
    <property type="entry name" value="alpha/beta hydrolase"/>
    <property type="match status" value="1"/>
</dbReference>
<evidence type="ECO:0008006" key="4">
    <source>
        <dbReference type="Google" id="ProtNLM"/>
    </source>
</evidence>
<accession>A0AAV0SZ76</accession>
<dbReference type="GO" id="GO:0006508">
    <property type="term" value="P:proteolysis"/>
    <property type="evidence" value="ECO:0007669"/>
    <property type="project" value="InterPro"/>
</dbReference>
<comment type="caution">
    <text evidence="2">The sequence shown here is derived from an EMBL/GenBank/DDBJ whole genome shotgun (WGS) entry which is preliminary data.</text>
</comment>
<gene>
    <name evidence="2" type="ORF">PDE001_LOCUS599</name>
</gene>
<proteinExistence type="inferred from homology"/>
<dbReference type="GO" id="GO:0004185">
    <property type="term" value="F:serine-type carboxypeptidase activity"/>
    <property type="evidence" value="ECO:0007669"/>
    <property type="project" value="InterPro"/>
</dbReference>
<dbReference type="InterPro" id="IPR001563">
    <property type="entry name" value="Peptidase_S10"/>
</dbReference>
<evidence type="ECO:0000256" key="1">
    <source>
        <dbReference type="ARBA" id="ARBA00009431"/>
    </source>
</evidence>
<sequence>MNPNRYNLTLLLDAAEQQMKFHSVNTKTRQRYIHQFWTLVNVFPGARCRHAERWAPSALFLETPASCATGSAIEHGRWISLNWQDKADYNAAEERMFVAHDPLLPAGRDINAGVVRLLKNFAFVRVFGAGHMMPKDQSAVSLDLINRFFADEAL</sequence>
<dbReference type="InterPro" id="IPR029058">
    <property type="entry name" value="AB_hydrolase_fold"/>
</dbReference>
<dbReference type="EMBL" id="CANTFM010000098">
    <property type="protein sequence ID" value="CAI5711336.1"/>
    <property type="molecule type" value="Genomic_DNA"/>
</dbReference>
<name>A0AAV0SZ76_9STRA</name>
<organism evidence="2 3">
    <name type="scientific">Peronospora destructor</name>
    <dbReference type="NCBI Taxonomy" id="86335"/>
    <lineage>
        <taxon>Eukaryota</taxon>
        <taxon>Sar</taxon>
        <taxon>Stramenopiles</taxon>
        <taxon>Oomycota</taxon>
        <taxon>Peronosporomycetes</taxon>
        <taxon>Peronosporales</taxon>
        <taxon>Peronosporaceae</taxon>
        <taxon>Peronospora</taxon>
    </lineage>
</organism>
<comment type="similarity">
    <text evidence="1">Belongs to the peptidase S10 family.</text>
</comment>
<evidence type="ECO:0000313" key="2">
    <source>
        <dbReference type="EMBL" id="CAI5711336.1"/>
    </source>
</evidence>
<dbReference type="SUPFAM" id="SSF53474">
    <property type="entry name" value="alpha/beta-Hydrolases"/>
    <property type="match status" value="1"/>
</dbReference>
<dbReference type="AlphaFoldDB" id="A0AAV0SZ76"/>
<dbReference type="Proteomes" id="UP001162029">
    <property type="component" value="Unassembled WGS sequence"/>
</dbReference>
<dbReference type="Pfam" id="PF00450">
    <property type="entry name" value="Peptidase_S10"/>
    <property type="match status" value="1"/>
</dbReference>